<dbReference type="AlphaFoldDB" id="A0A4Q9GQM0"/>
<feature type="domain" description="DUF7882" evidence="1">
    <location>
        <begin position="1"/>
        <end position="97"/>
    </location>
</feature>
<dbReference type="RefSeq" id="WP_130981283.1">
    <property type="nucleotide sequence ID" value="NZ_SISG01000001.1"/>
</dbReference>
<proteinExistence type="predicted"/>
<dbReference type="EMBL" id="SISG01000001">
    <property type="protein sequence ID" value="TBN57172.1"/>
    <property type="molecule type" value="Genomic_DNA"/>
</dbReference>
<gene>
    <name evidence="2" type="ORF">EYE40_07030</name>
</gene>
<dbReference type="Proteomes" id="UP000294194">
    <property type="component" value="Unassembled WGS sequence"/>
</dbReference>
<name>A0A4Q9GQM0_9MICO</name>
<evidence type="ECO:0000313" key="3">
    <source>
        <dbReference type="Proteomes" id="UP000294194"/>
    </source>
</evidence>
<organism evidence="2 3">
    <name type="scientific">Glaciihabitans arcticus</name>
    <dbReference type="NCBI Taxonomy" id="2668039"/>
    <lineage>
        <taxon>Bacteria</taxon>
        <taxon>Bacillati</taxon>
        <taxon>Actinomycetota</taxon>
        <taxon>Actinomycetes</taxon>
        <taxon>Micrococcales</taxon>
        <taxon>Microbacteriaceae</taxon>
        <taxon>Glaciihabitans</taxon>
    </lineage>
</organism>
<evidence type="ECO:0000313" key="2">
    <source>
        <dbReference type="EMBL" id="TBN57172.1"/>
    </source>
</evidence>
<protein>
    <submittedName>
        <fullName evidence="2">ATP-dependent DNA ligase</fullName>
    </submittedName>
</protein>
<comment type="caution">
    <text evidence="2">The sequence shown here is derived from an EMBL/GenBank/DDBJ whole genome shotgun (WGS) entry which is preliminary data.</text>
</comment>
<dbReference type="GO" id="GO:0016874">
    <property type="term" value="F:ligase activity"/>
    <property type="evidence" value="ECO:0007669"/>
    <property type="project" value="UniProtKB-KW"/>
</dbReference>
<keyword evidence="3" id="KW-1185">Reference proteome</keyword>
<keyword evidence="2" id="KW-0436">Ligase</keyword>
<sequence length="102" mass="11632">MGKLVYGIGSLEITIEDRILAHLQIVIVAKLRRDEGFVMSWKDDPEVGDGRSSIWLHRAVPLYFKFDSPDQPEINRQWVEILTISANSAAGLRLVEEPTEQR</sequence>
<accession>A0A4Q9GQM0</accession>
<evidence type="ECO:0000259" key="1">
    <source>
        <dbReference type="Pfam" id="PF25355"/>
    </source>
</evidence>
<dbReference type="InterPro" id="IPR057204">
    <property type="entry name" value="DUF7882"/>
</dbReference>
<reference evidence="3" key="1">
    <citation type="submission" date="2019-02" db="EMBL/GenBank/DDBJ databases">
        <title>Glaciihabitans arcticus sp. nov., a psychrotolerant bacterium isolated from polar soil.</title>
        <authorList>
            <person name="Dahal R.H."/>
        </authorList>
    </citation>
    <scope>NUCLEOTIDE SEQUENCE [LARGE SCALE GENOMIC DNA]</scope>
    <source>
        <strain evidence="3">RP-3-7</strain>
    </source>
</reference>
<dbReference type="Pfam" id="PF25355">
    <property type="entry name" value="DUF7882"/>
    <property type="match status" value="1"/>
</dbReference>